<feature type="compositionally biased region" description="Pro residues" evidence="1">
    <location>
        <begin position="151"/>
        <end position="160"/>
    </location>
</feature>
<dbReference type="OrthoDB" id="10493427at2759"/>
<feature type="signal peptide" evidence="2">
    <location>
        <begin position="1"/>
        <end position="20"/>
    </location>
</feature>
<dbReference type="Proteomes" id="UP000242877">
    <property type="component" value="Unassembled WGS sequence"/>
</dbReference>
<accession>A0A167W1H4</accession>
<dbReference type="VEuPathDB" id="FungiDB:AAP_05116"/>
<evidence type="ECO:0000256" key="1">
    <source>
        <dbReference type="SAM" id="MobiDB-lite"/>
    </source>
</evidence>
<feature type="region of interest" description="Disordered" evidence="1">
    <location>
        <begin position="59"/>
        <end position="80"/>
    </location>
</feature>
<gene>
    <name evidence="3" type="ORF">AAP_05116</name>
</gene>
<dbReference type="AlphaFoldDB" id="A0A167W1H4"/>
<protein>
    <submittedName>
        <fullName evidence="3">Uncharacterized protein</fullName>
    </submittedName>
</protein>
<evidence type="ECO:0000256" key="2">
    <source>
        <dbReference type="SAM" id="SignalP"/>
    </source>
</evidence>
<reference evidence="3 4" key="1">
    <citation type="journal article" date="2016" name="Genome Biol. Evol.">
        <title>Divergent and convergent evolution of fungal pathogenicity.</title>
        <authorList>
            <person name="Shang Y."/>
            <person name="Xiao G."/>
            <person name="Zheng P."/>
            <person name="Cen K."/>
            <person name="Zhan S."/>
            <person name="Wang C."/>
        </authorList>
    </citation>
    <scope>NUCLEOTIDE SEQUENCE [LARGE SCALE GENOMIC DNA]</scope>
    <source>
        <strain evidence="3 4">ARSEF 7405</strain>
    </source>
</reference>
<sequence>MMFPKSAQLVSVLLAASASAYPFPGTAVVPANNKQVIPTGTASTAGNELLHKAFVNQTATDKYTPPPPPAGRPPYQPAKRDETVSEDVIVKRNETASDVGVSKRNEFTDELESIKDKIFKRNETADALEAVEKEIVARNETEGVKRGINRLPPPPPPPPFHSHRPHTKREESVAGLKEALSTGTPDVVRREQKGTGVAPPKYT</sequence>
<feature type="region of interest" description="Disordered" evidence="1">
    <location>
        <begin position="140"/>
        <end position="203"/>
    </location>
</feature>
<evidence type="ECO:0000313" key="4">
    <source>
        <dbReference type="Proteomes" id="UP000242877"/>
    </source>
</evidence>
<feature type="compositionally biased region" description="Pro residues" evidence="1">
    <location>
        <begin position="64"/>
        <end position="76"/>
    </location>
</feature>
<proteinExistence type="predicted"/>
<dbReference type="EMBL" id="AZGZ01000027">
    <property type="protein sequence ID" value="KZZ88295.1"/>
    <property type="molecule type" value="Genomic_DNA"/>
</dbReference>
<feature type="chain" id="PRO_5007893731" evidence="2">
    <location>
        <begin position="21"/>
        <end position="203"/>
    </location>
</feature>
<keyword evidence="4" id="KW-1185">Reference proteome</keyword>
<evidence type="ECO:0000313" key="3">
    <source>
        <dbReference type="EMBL" id="KZZ88295.1"/>
    </source>
</evidence>
<keyword evidence="2" id="KW-0732">Signal</keyword>
<organism evidence="3 4">
    <name type="scientific">Ascosphaera apis ARSEF 7405</name>
    <dbReference type="NCBI Taxonomy" id="392613"/>
    <lineage>
        <taxon>Eukaryota</taxon>
        <taxon>Fungi</taxon>
        <taxon>Dikarya</taxon>
        <taxon>Ascomycota</taxon>
        <taxon>Pezizomycotina</taxon>
        <taxon>Eurotiomycetes</taxon>
        <taxon>Eurotiomycetidae</taxon>
        <taxon>Onygenales</taxon>
        <taxon>Ascosphaeraceae</taxon>
        <taxon>Ascosphaera</taxon>
    </lineage>
</organism>
<name>A0A167W1H4_9EURO</name>
<comment type="caution">
    <text evidence="3">The sequence shown here is derived from an EMBL/GenBank/DDBJ whole genome shotgun (WGS) entry which is preliminary data.</text>
</comment>